<dbReference type="SUPFAM" id="SSF88946">
    <property type="entry name" value="Sigma2 domain of RNA polymerase sigma factors"/>
    <property type="match status" value="1"/>
</dbReference>
<dbReference type="InterPro" id="IPR007624">
    <property type="entry name" value="RNA_pol_sigma70_r3"/>
</dbReference>
<dbReference type="Gene3D" id="1.10.601.10">
    <property type="entry name" value="RNA Polymerase Primary Sigma Factor"/>
    <property type="match status" value="1"/>
</dbReference>
<evidence type="ECO:0000256" key="4">
    <source>
        <dbReference type="ARBA" id="ARBA00023163"/>
    </source>
</evidence>
<evidence type="ECO:0000256" key="1">
    <source>
        <dbReference type="ARBA" id="ARBA00023015"/>
    </source>
</evidence>
<dbReference type="GO" id="GO:0003677">
    <property type="term" value="F:DNA binding"/>
    <property type="evidence" value="ECO:0007669"/>
    <property type="project" value="UniProtKB-KW"/>
</dbReference>
<evidence type="ECO:0000259" key="8">
    <source>
        <dbReference type="Pfam" id="PF04545"/>
    </source>
</evidence>
<dbReference type="InterPro" id="IPR007630">
    <property type="entry name" value="RNA_pol_sigma70_r4"/>
</dbReference>
<dbReference type="InterPro" id="IPR007627">
    <property type="entry name" value="RNA_pol_sigma70_r2"/>
</dbReference>
<dbReference type="Gene3D" id="1.10.10.10">
    <property type="entry name" value="Winged helix-like DNA-binding domain superfamily/Winged helix DNA-binding domain"/>
    <property type="match status" value="2"/>
</dbReference>
<keyword evidence="3" id="KW-0238">DNA-binding</keyword>
<evidence type="ECO:0000259" key="7">
    <source>
        <dbReference type="Pfam" id="PF04542"/>
    </source>
</evidence>
<accession>A0A381QC53</accession>
<dbReference type="GO" id="GO:0016987">
    <property type="term" value="F:sigma factor activity"/>
    <property type="evidence" value="ECO:0007669"/>
    <property type="project" value="UniProtKB-KW"/>
</dbReference>
<dbReference type="Pfam" id="PF00140">
    <property type="entry name" value="Sigma70_r1_2"/>
    <property type="match status" value="1"/>
</dbReference>
<proteinExistence type="predicted"/>
<dbReference type="PIRSF" id="PIRSF000770">
    <property type="entry name" value="RNA_pol_sigma-SigE/K"/>
    <property type="match status" value="1"/>
</dbReference>
<evidence type="ECO:0000259" key="6">
    <source>
        <dbReference type="Pfam" id="PF04539"/>
    </source>
</evidence>
<dbReference type="InterPro" id="IPR050239">
    <property type="entry name" value="Sigma-70_RNA_pol_init_factors"/>
</dbReference>
<evidence type="ECO:0008006" key="10">
    <source>
        <dbReference type="Google" id="ProtNLM"/>
    </source>
</evidence>
<name>A0A381QC53_9ZZZZ</name>
<dbReference type="EMBL" id="UINC01001294">
    <property type="protein sequence ID" value="SUZ76886.1"/>
    <property type="molecule type" value="Genomic_DNA"/>
</dbReference>
<dbReference type="Pfam" id="PF04542">
    <property type="entry name" value="Sigma70_r2"/>
    <property type="match status" value="1"/>
</dbReference>
<dbReference type="Pfam" id="PF04545">
    <property type="entry name" value="Sigma70_r4"/>
    <property type="match status" value="1"/>
</dbReference>
<dbReference type="InterPro" id="IPR000943">
    <property type="entry name" value="RNA_pol_sigma70"/>
</dbReference>
<dbReference type="InterPro" id="IPR013324">
    <property type="entry name" value="RNA_pol_sigma_r3/r4-like"/>
</dbReference>
<feature type="domain" description="RNA polymerase sigma-70 region 1.2" evidence="5">
    <location>
        <begin position="24"/>
        <end position="58"/>
    </location>
</feature>
<dbReference type="InterPro" id="IPR009042">
    <property type="entry name" value="RNA_pol_sigma70_r1_2"/>
</dbReference>
<dbReference type="InterPro" id="IPR013325">
    <property type="entry name" value="RNA_pol_sigma_r2"/>
</dbReference>
<keyword evidence="2" id="KW-0731">Sigma factor</keyword>
<feature type="domain" description="RNA polymerase sigma-70 region 3" evidence="6">
    <location>
        <begin position="143"/>
        <end position="198"/>
    </location>
</feature>
<dbReference type="NCBIfam" id="TIGR02937">
    <property type="entry name" value="sigma70-ECF"/>
    <property type="match status" value="1"/>
</dbReference>
<feature type="domain" description="RNA polymerase sigma-70 region 4" evidence="8">
    <location>
        <begin position="238"/>
        <end position="286"/>
    </location>
</feature>
<dbReference type="PANTHER" id="PTHR30603">
    <property type="entry name" value="RNA POLYMERASE SIGMA FACTOR RPO"/>
    <property type="match status" value="1"/>
</dbReference>
<dbReference type="AlphaFoldDB" id="A0A381QC53"/>
<dbReference type="PANTHER" id="PTHR30603:SF47">
    <property type="entry name" value="RNA POLYMERASE SIGMA FACTOR SIGD, CHLOROPLASTIC"/>
    <property type="match status" value="1"/>
</dbReference>
<evidence type="ECO:0000313" key="9">
    <source>
        <dbReference type="EMBL" id="SUZ76886.1"/>
    </source>
</evidence>
<reference evidence="9" key="1">
    <citation type="submission" date="2018-05" db="EMBL/GenBank/DDBJ databases">
        <authorList>
            <person name="Lanie J.A."/>
            <person name="Ng W.-L."/>
            <person name="Kazmierczak K.M."/>
            <person name="Andrzejewski T.M."/>
            <person name="Davidsen T.M."/>
            <person name="Wayne K.J."/>
            <person name="Tettelin H."/>
            <person name="Glass J.I."/>
            <person name="Rusch D."/>
            <person name="Podicherti R."/>
            <person name="Tsui H.-C.T."/>
            <person name="Winkler M.E."/>
        </authorList>
    </citation>
    <scope>NUCLEOTIDE SEQUENCE</scope>
</reference>
<dbReference type="PRINTS" id="PR00046">
    <property type="entry name" value="SIGMA70FCT"/>
</dbReference>
<evidence type="ECO:0000259" key="5">
    <source>
        <dbReference type="Pfam" id="PF00140"/>
    </source>
</evidence>
<keyword evidence="1" id="KW-0805">Transcription regulation</keyword>
<evidence type="ECO:0000256" key="3">
    <source>
        <dbReference type="ARBA" id="ARBA00023125"/>
    </source>
</evidence>
<dbReference type="InterPro" id="IPR014284">
    <property type="entry name" value="RNA_pol_sigma-70_dom"/>
</dbReference>
<dbReference type="GO" id="GO:0006352">
    <property type="term" value="P:DNA-templated transcription initiation"/>
    <property type="evidence" value="ECO:0007669"/>
    <property type="project" value="InterPro"/>
</dbReference>
<dbReference type="SUPFAM" id="SSF88659">
    <property type="entry name" value="Sigma3 and sigma4 domains of RNA polymerase sigma factors"/>
    <property type="match status" value="2"/>
</dbReference>
<feature type="domain" description="RNA polymerase sigma-70 region 2" evidence="7">
    <location>
        <begin position="63"/>
        <end position="132"/>
    </location>
</feature>
<sequence>MPAISAPPEWDDRKHMFTSSRGLDSFDQYLQDVEKYPLIQDPREERELARRARVGDKEAAERLVTANLRFVISYVKKYQGRGLGLAELVCIGNEGLLKAVKKFDPDKGVKFISYAVWWIRQTVLQALAEQTRSVRIPLNQNSNLAKLARTNTQLTQSLGRTPTDVEIAKTMEEPVETIRALRRVAASELSLDAPIDRGDRDSASFGERFSGTEAADIEEDVEAIARRDFLETMFDEYLTERERKILYLYYGLDDGEERTLEEIGSLLGVTRERIRQIRNRAFEKLRDSAQGDSLSGFWTPN</sequence>
<dbReference type="CDD" id="cd06171">
    <property type="entry name" value="Sigma70_r4"/>
    <property type="match status" value="1"/>
</dbReference>
<gene>
    <name evidence="9" type="ORF">METZ01_LOCUS29740</name>
</gene>
<organism evidence="9">
    <name type="scientific">marine metagenome</name>
    <dbReference type="NCBI Taxonomy" id="408172"/>
    <lineage>
        <taxon>unclassified sequences</taxon>
        <taxon>metagenomes</taxon>
        <taxon>ecological metagenomes</taxon>
    </lineage>
</organism>
<evidence type="ECO:0000256" key="2">
    <source>
        <dbReference type="ARBA" id="ARBA00023082"/>
    </source>
</evidence>
<protein>
    <recommendedName>
        <fullName evidence="10">RNA polymerase sigma-70 domain-containing protein</fullName>
    </recommendedName>
</protein>
<dbReference type="Pfam" id="PF04539">
    <property type="entry name" value="Sigma70_r3"/>
    <property type="match status" value="1"/>
</dbReference>
<dbReference type="InterPro" id="IPR036388">
    <property type="entry name" value="WH-like_DNA-bd_sf"/>
</dbReference>
<keyword evidence="4" id="KW-0804">Transcription</keyword>